<dbReference type="SUPFAM" id="SSF54427">
    <property type="entry name" value="NTF2-like"/>
    <property type="match status" value="1"/>
</dbReference>
<evidence type="ECO:0000313" key="1">
    <source>
        <dbReference type="EMBL" id="KAA9018222.1"/>
    </source>
</evidence>
<organism evidence="2 3">
    <name type="scientific">Sphingobium limneticum</name>
    <dbReference type="NCBI Taxonomy" id="1007511"/>
    <lineage>
        <taxon>Bacteria</taxon>
        <taxon>Pseudomonadati</taxon>
        <taxon>Pseudomonadota</taxon>
        <taxon>Alphaproteobacteria</taxon>
        <taxon>Sphingomonadales</taxon>
        <taxon>Sphingomonadaceae</taxon>
        <taxon>Sphingobium</taxon>
    </lineage>
</organism>
<evidence type="ECO:0000313" key="4">
    <source>
        <dbReference type="Proteomes" id="UP000326364"/>
    </source>
</evidence>
<dbReference type="EMBL" id="VYQB01000005">
    <property type="protein sequence ID" value="KAA9018222.1"/>
    <property type="molecule type" value="Genomic_DNA"/>
</dbReference>
<proteinExistence type="predicted"/>
<accession>A0A5J5I495</accession>
<dbReference type="Proteomes" id="UP000326364">
    <property type="component" value="Unassembled WGS sequence"/>
</dbReference>
<dbReference type="Proteomes" id="UP000325933">
    <property type="component" value="Unassembled WGS sequence"/>
</dbReference>
<protein>
    <submittedName>
        <fullName evidence="2">Nuclear transport factor 2 family protein</fullName>
    </submittedName>
</protein>
<keyword evidence="4" id="KW-1185">Reference proteome</keyword>
<sequence>MPSSREETARTILSAIATGSIPLGRFTADARWWWNGGIDISVAEFDTLLGTLHAQMADGIHVTPGLIMEAGEHLFVEATSHSLLKNGTLYDNRYVFLFRFAGDRIALVKEYSDSAHVKVVFALG</sequence>
<evidence type="ECO:0000313" key="2">
    <source>
        <dbReference type="EMBL" id="KAA9030858.1"/>
    </source>
</evidence>
<dbReference type="EMBL" id="VYQA01000005">
    <property type="protein sequence ID" value="KAA9030858.1"/>
    <property type="molecule type" value="Genomic_DNA"/>
</dbReference>
<reference evidence="3 4" key="1">
    <citation type="submission" date="2019-09" db="EMBL/GenBank/DDBJ databases">
        <authorList>
            <person name="Feng G."/>
        </authorList>
    </citation>
    <scope>NUCLEOTIDE SEQUENCE [LARGE SCALE GENOMIC DNA]</scope>
    <source>
        <strain evidence="2 3">KACC 19283</strain>
        <strain evidence="1 4">KACC 19284</strain>
    </source>
</reference>
<gene>
    <name evidence="2" type="ORF">F4U95_08850</name>
    <name evidence="1" type="ORF">F4U96_08900</name>
</gene>
<dbReference type="AlphaFoldDB" id="A0A5J5I495"/>
<comment type="caution">
    <text evidence="2">The sequence shown here is derived from an EMBL/GenBank/DDBJ whole genome shotgun (WGS) entry which is preliminary data.</text>
</comment>
<dbReference type="Gene3D" id="3.10.450.50">
    <property type="match status" value="1"/>
</dbReference>
<evidence type="ECO:0000313" key="3">
    <source>
        <dbReference type="Proteomes" id="UP000325933"/>
    </source>
</evidence>
<dbReference type="RefSeq" id="WP_150425408.1">
    <property type="nucleotide sequence ID" value="NZ_VYQA01000005.1"/>
</dbReference>
<dbReference type="InterPro" id="IPR032710">
    <property type="entry name" value="NTF2-like_dom_sf"/>
</dbReference>
<name>A0A5J5I495_9SPHN</name>